<name>A0ABS6YXT9_9ACTN</name>
<organism evidence="2 3">
    <name type="scientific">Streptomyces anatolicus</name>
    <dbReference type="NCBI Taxonomy" id="2675858"/>
    <lineage>
        <taxon>Bacteria</taxon>
        <taxon>Bacillati</taxon>
        <taxon>Actinomycetota</taxon>
        <taxon>Actinomycetes</taxon>
        <taxon>Kitasatosporales</taxon>
        <taxon>Streptomycetaceae</taxon>
        <taxon>Streptomyces</taxon>
    </lineage>
</organism>
<evidence type="ECO:0000313" key="3">
    <source>
        <dbReference type="Proteomes" id="UP001197114"/>
    </source>
</evidence>
<feature type="region of interest" description="Disordered" evidence="1">
    <location>
        <begin position="62"/>
        <end position="95"/>
    </location>
</feature>
<comment type="caution">
    <text evidence="2">The sequence shown here is derived from an EMBL/GenBank/DDBJ whole genome shotgun (WGS) entry which is preliminary data.</text>
</comment>
<evidence type="ECO:0000256" key="1">
    <source>
        <dbReference type="SAM" id="MobiDB-lite"/>
    </source>
</evidence>
<accession>A0ABS6YXT9</accession>
<proteinExistence type="predicted"/>
<protein>
    <recommendedName>
        <fullName evidence="4">Bacterial transcriptional activator domain-containing protein</fullName>
    </recommendedName>
</protein>
<keyword evidence="3" id="KW-1185">Reference proteome</keyword>
<sequence>MGGPLACFEESLRIHGEYEDWHGESQARLGLVRALRGLTRTEDATREYATLLDRAAAVTAHRGDAPATRARLSRHGTGSEAAAGERRVLLPARAD</sequence>
<evidence type="ECO:0008006" key="4">
    <source>
        <dbReference type="Google" id="ProtNLM"/>
    </source>
</evidence>
<dbReference type="EMBL" id="WMBF01000779">
    <property type="protein sequence ID" value="MBW5426157.1"/>
    <property type="molecule type" value="Genomic_DNA"/>
</dbReference>
<reference evidence="2 3" key="1">
    <citation type="submission" date="2019-11" db="EMBL/GenBank/DDBJ databases">
        <authorList>
            <person name="Ay H."/>
        </authorList>
    </citation>
    <scope>NUCLEOTIDE SEQUENCE [LARGE SCALE GENOMIC DNA]</scope>
    <source>
        <strain evidence="2 3">BG9H</strain>
    </source>
</reference>
<evidence type="ECO:0000313" key="2">
    <source>
        <dbReference type="EMBL" id="MBW5426157.1"/>
    </source>
</evidence>
<feature type="compositionally biased region" description="Basic and acidic residues" evidence="1">
    <location>
        <begin position="83"/>
        <end position="95"/>
    </location>
</feature>
<dbReference type="Proteomes" id="UP001197114">
    <property type="component" value="Unassembled WGS sequence"/>
</dbReference>
<gene>
    <name evidence="2" type="ORF">GKQ77_32140</name>
</gene>